<feature type="active site" description="Tele-phosphohistidine intermediate" evidence="3">
    <location>
        <position position="274"/>
    </location>
</feature>
<dbReference type="PANTHER" id="PTHR11117">
    <property type="entry name" value="SUCCINYL-COA LIGASE SUBUNIT ALPHA"/>
    <property type="match status" value="1"/>
</dbReference>
<dbReference type="EMBL" id="LT981265">
    <property type="protein sequence ID" value="SPC33921.1"/>
    <property type="molecule type" value="Genomic_DNA"/>
</dbReference>
<organism evidence="5 6">
    <name type="scientific">Candidatus Nitrosocaldus cavascurensis</name>
    <dbReference type="NCBI Taxonomy" id="2058097"/>
    <lineage>
        <taxon>Archaea</taxon>
        <taxon>Nitrososphaerota</taxon>
        <taxon>Nitrososphaeria</taxon>
        <taxon>Candidatus Nitrosocaldales</taxon>
        <taxon>Candidatus Nitrosocaldaceae</taxon>
        <taxon>Candidatus Nitrosocaldus</taxon>
    </lineage>
</organism>
<dbReference type="KEGG" id="ncv:NCAV_0740"/>
<dbReference type="InterPro" id="IPR016102">
    <property type="entry name" value="Succinyl-CoA_synth-like"/>
</dbReference>
<name>A0A2K5AQJ3_9ARCH</name>
<dbReference type="SUPFAM" id="SSF52210">
    <property type="entry name" value="Succinyl-CoA synthetase domains"/>
    <property type="match status" value="1"/>
</dbReference>
<dbReference type="GO" id="GO:0004776">
    <property type="term" value="F:succinate-CoA ligase (GDP-forming) activity"/>
    <property type="evidence" value="ECO:0007669"/>
    <property type="project" value="TreeGrafter"/>
</dbReference>
<evidence type="ECO:0000259" key="4">
    <source>
        <dbReference type="SMART" id="SM00881"/>
    </source>
</evidence>
<dbReference type="Proteomes" id="UP000236248">
    <property type="component" value="Chromosome NCAV"/>
</dbReference>
<dbReference type="InterPro" id="IPR036291">
    <property type="entry name" value="NAD(P)-bd_dom_sf"/>
</dbReference>
<dbReference type="PIRSF" id="PIRSF001553">
    <property type="entry name" value="SucCS_alpha"/>
    <property type="match status" value="1"/>
</dbReference>
<evidence type="ECO:0000256" key="3">
    <source>
        <dbReference type="PIRSR" id="PIRSR001553-1"/>
    </source>
</evidence>
<dbReference type="InterPro" id="IPR005811">
    <property type="entry name" value="SUCC_ACL_C"/>
</dbReference>
<dbReference type="SMART" id="SM00881">
    <property type="entry name" value="CoA_binding"/>
    <property type="match status" value="1"/>
</dbReference>
<protein>
    <submittedName>
        <fullName evidence="5">Succinyl-CoA ligase (ADP-forming) alpha subunit</fullName>
        <ecNumber evidence="5">6.2.1.5</ecNumber>
    </submittedName>
</protein>
<dbReference type="Pfam" id="PF02629">
    <property type="entry name" value="CoA_binding"/>
    <property type="match status" value="1"/>
</dbReference>
<evidence type="ECO:0000313" key="5">
    <source>
        <dbReference type="EMBL" id="SPC33921.1"/>
    </source>
</evidence>
<dbReference type="Pfam" id="PF00549">
    <property type="entry name" value="Ligase_CoA"/>
    <property type="match status" value="1"/>
</dbReference>
<dbReference type="GO" id="GO:0009361">
    <property type="term" value="C:succinate-CoA ligase complex (ADP-forming)"/>
    <property type="evidence" value="ECO:0007669"/>
    <property type="project" value="TreeGrafter"/>
</dbReference>
<keyword evidence="2" id="KW-0547">Nucleotide-binding</keyword>
<proteinExistence type="predicted"/>
<dbReference type="GO" id="GO:0000166">
    <property type="term" value="F:nucleotide binding"/>
    <property type="evidence" value="ECO:0007669"/>
    <property type="project" value="UniProtKB-KW"/>
</dbReference>
<dbReference type="SUPFAM" id="SSF51735">
    <property type="entry name" value="NAD(P)-binding Rossmann-fold domains"/>
    <property type="match status" value="1"/>
</dbReference>
<reference evidence="6" key="1">
    <citation type="submission" date="2018-01" db="EMBL/GenBank/DDBJ databases">
        <authorList>
            <person name="Kerou L M."/>
        </authorList>
    </citation>
    <scope>NUCLEOTIDE SEQUENCE [LARGE SCALE GENOMIC DNA]</scope>
    <source>
        <strain evidence="6">SCU2</strain>
    </source>
</reference>
<keyword evidence="6" id="KW-1185">Reference proteome</keyword>
<dbReference type="FunFam" id="3.40.50.720:FF:000277">
    <property type="entry name" value="Succinate--CoA ligase [ADP-forming] subunit alpha"/>
    <property type="match status" value="1"/>
</dbReference>
<keyword evidence="1 5" id="KW-0436">Ligase</keyword>
<dbReference type="InterPro" id="IPR005810">
    <property type="entry name" value="CoA_lig_alpha"/>
</dbReference>
<dbReference type="InterPro" id="IPR017440">
    <property type="entry name" value="Cit_synth/succinyl-CoA_lig_AS"/>
</dbReference>
<dbReference type="Gene3D" id="3.40.50.720">
    <property type="entry name" value="NAD(P)-binding Rossmann-like Domain"/>
    <property type="match status" value="1"/>
</dbReference>
<dbReference type="PRINTS" id="PR01798">
    <property type="entry name" value="SCOASYNTHASE"/>
</dbReference>
<dbReference type="PROSITE" id="PS00399">
    <property type="entry name" value="SUCCINYL_COA_LIG_2"/>
    <property type="match status" value="1"/>
</dbReference>
<dbReference type="UniPathway" id="UPA00223">
    <property type="reaction ID" value="UER00999"/>
</dbReference>
<evidence type="ECO:0000256" key="1">
    <source>
        <dbReference type="ARBA" id="ARBA00022598"/>
    </source>
</evidence>
<dbReference type="NCBIfam" id="NF004230">
    <property type="entry name" value="PRK05678.1"/>
    <property type="match status" value="1"/>
</dbReference>
<gene>
    <name evidence="5" type="primary">sucD</name>
    <name evidence="5" type="ORF">NCAV_0740</name>
</gene>
<dbReference type="PANTHER" id="PTHR11117:SF2">
    <property type="entry name" value="SUCCINATE--COA LIGASE [ADP_GDP-FORMING] SUBUNIT ALPHA, MITOCHONDRIAL"/>
    <property type="match status" value="1"/>
</dbReference>
<dbReference type="Gene3D" id="3.40.50.261">
    <property type="entry name" value="Succinyl-CoA synthetase domains"/>
    <property type="match status" value="1"/>
</dbReference>
<evidence type="ECO:0000313" key="6">
    <source>
        <dbReference type="Proteomes" id="UP000236248"/>
    </source>
</evidence>
<sequence length="317" mass="34109">MGMGSSGSVGVEAKQILDIFKILQGNPGDEDYNRKPVIVQGMTGKFGSLHTRLMREYGTNIVAGVTPGKGGQQFDGIPVYDSVRDAVKEHNAEISVVFVPAQFFLNAAVDALTNGIRLMVAIPEHVPVRDTLRCIKLAKENDAVVVGPNTPGIIVPGVMKLGIMPAQPFSKGRTVVISRSGTLMYEISHRLTLAGFGQRLCLGIGGDPINCLTLIECFELIRDRDDVDSVVVVGEIGGSAEEQLAEYIISTEFKKPVVAYIAGRSAPKEKRMGHAGAIVYGTYGSAESKVNMFAKADVPVAKRPAEVPILLEKKMRR</sequence>
<feature type="domain" description="CoA-binding" evidence="4">
    <location>
        <begin position="31"/>
        <end position="126"/>
    </location>
</feature>
<dbReference type="EC" id="6.2.1.5" evidence="5"/>
<accession>A0A2K5AQJ3</accession>
<evidence type="ECO:0000256" key="2">
    <source>
        <dbReference type="ARBA" id="ARBA00022741"/>
    </source>
</evidence>
<dbReference type="GO" id="GO:0004775">
    <property type="term" value="F:succinate-CoA ligase (ADP-forming) activity"/>
    <property type="evidence" value="ECO:0007669"/>
    <property type="project" value="UniProtKB-EC"/>
</dbReference>
<dbReference type="GO" id="GO:0006099">
    <property type="term" value="P:tricarboxylic acid cycle"/>
    <property type="evidence" value="ECO:0007669"/>
    <property type="project" value="UniProtKB-UniPathway"/>
</dbReference>
<dbReference type="AlphaFoldDB" id="A0A2K5AQJ3"/>
<dbReference type="InterPro" id="IPR003781">
    <property type="entry name" value="CoA-bd"/>
</dbReference>